<evidence type="ECO:0000313" key="2">
    <source>
        <dbReference type="Proteomes" id="UP000244073"/>
    </source>
</evidence>
<evidence type="ECO:0000313" key="1">
    <source>
        <dbReference type="EMBL" id="PTU18386.1"/>
    </source>
</evidence>
<dbReference type="Proteomes" id="UP000244073">
    <property type="component" value="Unassembled WGS sequence"/>
</dbReference>
<dbReference type="AlphaFoldDB" id="A0A2T5LQ36"/>
<organism evidence="1 2">
    <name type="scientific">Aspergillus ochraceoroseus IBT 24754</name>
    <dbReference type="NCBI Taxonomy" id="1392256"/>
    <lineage>
        <taxon>Eukaryota</taxon>
        <taxon>Fungi</taxon>
        <taxon>Dikarya</taxon>
        <taxon>Ascomycota</taxon>
        <taxon>Pezizomycotina</taxon>
        <taxon>Eurotiomycetes</taxon>
        <taxon>Eurotiomycetidae</taxon>
        <taxon>Eurotiales</taxon>
        <taxon>Aspergillaceae</taxon>
        <taxon>Aspergillus</taxon>
        <taxon>Aspergillus subgen. Nidulantes</taxon>
    </lineage>
</organism>
<proteinExistence type="predicted"/>
<reference evidence="1 2" key="1">
    <citation type="journal article" date="2018" name="Proc. Natl. Acad. Sci. U.S.A.">
        <title>Linking secondary metabolites to gene clusters through genome sequencing of six diverse Aspergillus species.</title>
        <authorList>
            <person name="Kaerboelling I."/>
            <person name="Vesth T.C."/>
            <person name="Frisvad J.C."/>
            <person name="Nybo J.L."/>
            <person name="Theobald S."/>
            <person name="Kuo A."/>
            <person name="Bowyer P."/>
            <person name="Matsuda Y."/>
            <person name="Mondo S."/>
            <person name="Lyhne E.K."/>
            <person name="Kogle M.E."/>
            <person name="Clum A."/>
            <person name="Lipzen A."/>
            <person name="Salamov A."/>
            <person name="Ngan C.Y."/>
            <person name="Daum C."/>
            <person name="Chiniquy J."/>
            <person name="Barry K."/>
            <person name="LaButti K."/>
            <person name="Haridas S."/>
            <person name="Simmons B.A."/>
            <person name="Magnuson J.K."/>
            <person name="Mortensen U.H."/>
            <person name="Larsen T.O."/>
            <person name="Grigoriev I.V."/>
            <person name="Baker S.E."/>
            <person name="Andersen M.R."/>
        </authorList>
    </citation>
    <scope>NUCLEOTIDE SEQUENCE [LARGE SCALE GENOMIC DNA]</scope>
    <source>
        <strain evidence="1 2">IBT 24754</strain>
    </source>
</reference>
<dbReference type="VEuPathDB" id="FungiDB:P175DRAFT_0504311"/>
<dbReference type="InterPro" id="IPR046670">
    <property type="entry name" value="DUF6540"/>
</dbReference>
<protein>
    <submittedName>
        <fullName evidence="1">Uncharacterized protein</fullName>
    </submittedName>
</protein>
<dbReference type="EMBL" id="MSFN02000008">
    <property type="protein sequence ID" value="PTU18386.1"/>
    <property type="molecule type" value="Genomic_DNA"/>
</dbReference>
<accession>A0A2T5LQ36</accession>
<name>A0A2T5LQ36_9EURO</name>
<dbReference type="OrthoDB" id="5271495at2759"/>
<gene>
    <name evidence="1" type="ORF">P175DRAFT_0504311</name>
</gene>
<dbReference type="GeneID" id="63814711"/>
<sequence>MLPSPSGTGNWSDIPFATDPVNLNQTIPNPLSNAMAYQLSVSIFGPGISEPAHWGFVIHQPPNDSGELLHVRVIDVPMNIFQFEPRVPHLLDSQGAYGLCKIADLDGAQRFKVASILEREVPAPRGGMKNCQDWVLDGLVALEVEELVADGTTAIWTSRVGKRTDVIKREAGRDWHSLNNR</sequence>
<dbReference type="Pfam" id="PF20174">
    <property type="entry name" value="DUF6540"/>
    <property type="match status" value="1"/>
</dbReference>
<comment type="caution">
    <text evidence="1">The sequence shown here is derived from an EMBL/GenBank/DDBJ whole genome shotgun (WGS) entry which is preliminary data.</text>
</comment>
<dbReference type="RefSeq" id="XP_040749778.1">
    <property type="nucleotide sequence ID" value="XM_040897829.1"/>
</dbReference>